<protein>
    <submittedName>
        <fullName evidence="10">TIGR04211 family SH3 domain-containing protein</fullName>
    </submittedName>
</protein>
<feature type="transmembrane region" description="Helical" evidence="7">
    <location>
        <begin position="174"/>
        <end position="195"/>
    </location>
</feature>
<dbReference type="GO" id="GO:0016020">
    <property type="term" value="C:membrane"/>
    <property type="evidence" value="ECO:0007669"/>
    <property type="project" value="UniProtKB-SubCell"/>
</dbReference>
<feature type="coiled-coil region" evidence="6">
    <location>
        <begin position="89"/>
        <end position="169"/>
    </location>
</feature>
<dbReference type="EMBL" id="SWCI01000001">
    <property type="protein sequence ID" value="TKB51442.1"/>
    <property type="molecule type" value="Genomic_DNA"/>
</dbReference>
<dbReference type="NCBIfam" id="TIGR04211">
    <property type="entry name" value="SH3_and_anchor"/>
    <property type="match status" value="1"/>
</dbReference>
<evidence type="ECO:0000313" key="11">
    <source>
        <dbReference type="Proteomes" id="UP000305674"/>
    </source>
</evidence>
<evidence type="ECO:0000256" key="2">
    <source>
        <dbReference type="ARBA" id="ARBA00022692"/>
    </source>
</evidence>
<dbReference type="RefSeq" id="WP_136851006.1">
    <property type="nucleotide sequence ID" value="NZ_SWCI01000001.1"/>
</dbReference>
<name>A0A4U1BJR6_9GAMM</name>
<proteinExistence type="predicted"/>
<dbReference type="AlphaFoldDB" id="A0A4U1BJR6"/>
<dbReference type="InterPro" id="IPR016476">
    <property type="entry name" value="SH3_dom_pro"/>
</dbReference>
<evidence type="ECO:0000256" key="5">
    <source>
        <dbReference type="ARBA" id="ARBA00023136"/>
    </source>
</evidence>
<keyword evidence="3 8" id="KW-0732">Signal</keyword>
<keyword evidence="6" id="KW-0175">Coiled coil</keyword>
<keyword evidence="5 7" id="KW-0472">Membrane</keyword>
<gene>
    <name evidence="10" type="ORF">FCL40_02490</name>
</gene>
<feature type="chain" id="PRO_5021030374" evidence="8">
    <location>
        <begin position="24"/>
        <end position="209"/>
    </location>
</feature>
<evidence type="ECO:0000256" key="7">
    <source>
        <dbReference type="SAM" id="Phobius"/>
    </source>
</evidence>
<evidence type="ECO:0000256" key="3">
    <source>
        <dbReference type="ARBA" id="ARBA00022729"/>
    </source>
</evidence>
<organism evidence="10 11">
    <name type="scientific">Ferrimonas sediminicola</name>
    <dbReference type="NCBI Taxonomy" id="2569538"/>
    <lineage>
        <taxon>Bacteria</taxon>
        <taxon>Pseudomonadati</taxon>
        <taxon>Pseudomonadota</taxon>
        <taxon>Gammaproteobacteria</taxon>
        <taxon>Alteromonadales</taxon>
        <taxon>Ferrimonadaceae</taxon>
        <taxon>Ferrimonas</taxon>
    </lineage>
</organism>
<reference evidence="10 11" key="1">
    <citation type="submission" date="2019-04" db="EMBL/GenBank/DDBJ databases">
        <authorList>
            <person name="Hwang J.C."/>
        </authorList>
    </citation>
    <scope>NUCLEOTIDE SEQUENCE [LARGE SCALE GENOMIC DNA]</scope>
    <source>
        <strain evidence="10 11">IMCC35001</strain>
    </source>
</reference>
<evidence type="ECO:0000256" key="4">
    <source>
        <dbReference type="ARBA" id="ARBA00022989"/>
    </source>
</evidence>
<evidence type="ECO:0000256" key="8">
    <source>
        <dbReference type="SAM" id="SignalP"/>
    </source>
</evidence>
<keyword evidence="2 7" id="KW-0812">Transmembrane</keyword>
<evidence type="ECO:0000259" key="9">
    <source>
        <dbReference type="PROSITE" id="PS51781"/>
    </source>
</evidence>
<dbReference type="InterPro" id="IPR003646">
    <property type="entry name" value="SH3-like_bac-type"/>
</dbReference>
<evidence type="ECO:0000256" key="6">
    <source>
        <dbReference type="SAM" id="Coils"/>
    </source>
</evidence>
<dbReference type="SMART" id="SM00287">
    <property type="entry name" value="SH3b"/>
    <property type="match status" value="1"/>
</dbReference>
<feature type="domain" description="SH3b" evidence="9">
    <location>
        <begin position="24"/>
        <end position="90"/>
    </location>
</feature>
<dbReference type="PIRSF" id="PIRSF006158">
    <property type="entry name" value="UCP006158_SH3"/>
    <property type="match status" value="1"/>
</dbReference>
<dbReference type="Proteomes" id="UP000305674">
    <property type="component" value="Unassembled WGS sequence"/>
</dbReference>
<dbReference type="PROSITE" id="PS51781">
    <property type="entry name" value="SH3B"/>
    <property type="match status" value="1"/>
</dbReference>
<feature type="signal peptide" evidence="8">
    <location>
        <begin position="1"/>
        <end position="23"/>
    </location>
</feature>
<keyword evidence="11" id="KW-1185">Reference proteome</keyword>
<evidence type="ECO:0000313" key="10">
    <source>
        <dbReference type="EMBL" id="TKB51442.1"/>
    </source>
</evidence>
<dbReference type="OrthoDB" id="9790951at2"/>
<comment type="caution">
    <text evidence="10">The sequence shown here is derived from an EMBL/GenBank/DDBJ whole genome shotgun (WGS) entry which is preliminary data.</text>
</comment>
<evidence type="ECO:0000256" key="1">
    <source>
        <dbReference type="ARBA" id="ARBA00004167"/>
    </source>
</evidence>
<dbReference type="Pfam" id="PF08239">
    <property type="entry name" value="SH3_3"/>
    <property type="match status" value="1"/>
</dbReference>
<dbReference type="Gene3D" id="2.30.30.40">
    <property type="entry name" value="SH3 Domains"/>
    <property type="match status" value="1"/>
</dbReference>
<keyword evidence="4 7" id="KW-1133">Transmembrane helix</keyword>
<accession>A0A4U1BJR6</accession>
<sequence>MSHKPLAIAALLGAALLAPQVTAAESNYSISEDIYIYLHAGPGTQFRILGSVKAGIPVSITGERQGEYVQIIDDRERTGWVKQDQLTQAESFRLAVPRLNEEVASLKQQLEQQQARNGQLQSQVDQLNSQLEASQRAAMNTEADLKTTLDTLSAENERLEKENRSMKNSERWQWLQQGGMVAGAGLVLGLIIAYLPRPQRRRRNQSGWV</sequence>
<comment type="subcellular location">
    <subcellularLocation>
        <location evidence="1">Membrane</location>
        <topology evidence="1">Single-pass membrane protein</topology>
    </subcellularLocation>
</comment>